<dbReference type="Pfam" id="PF11901">
    <property type="entry name" value="DM9"/>
    <property type="match status" value="1"/>
</dbReference>
<dbReference type="AlphaFoldDB" id="A0A0C9T0G8"/>
<keyword evidence="2" id="KW-1185">Reference proteome</keyword>
<dbReference type="OrthoDB" id="2142040at2759"/>
<organism evidence="1 2">
    <name type="scientific">Paxillus involutus ATCC 200175</name>
    <dbReference type="NCBI Taxonomy" id="664439"/>
    <lineage>
        <taxon>Eukaryota</taxon>
        <taxon>Fungi</taxon>
        <taxon>Dikarya</taxon>
        <taxon>Basidiomycota</taxon>
        <taxon>Agaricomycotina</taxon>
        <taxon>Agaricomycetes</taxon>
        <taxon>Agaricomycetidae</taxon>
        <taxon>Boletales</taxon>
        <taxon>Paxilineae</taxon>
        <taxon>Paxillaceae</taxon>
        <taxon>Paxillus</taxon>
    </lineage>
</organism>
<dbReference type="HOGENOM" id="CLU_066030_1_0_1"/>
<dbReference type="Proteomes" id="UP000053647">
    <property type="component" value="Unassembled WGS sequence"/>
</dbReference>
<name>A0A0C9T0G8_PAXIN</name>
<dbReference type="EMBL" id="KN819504">
    <property type="protein sequence ID" value="KIJ09115.1"/>
    <property type="molecule type" value="Genomic_DNA"/>
</dbReference>
<evidence type="ECO:0000313" key="2">
    <source>
        <dbReference type="Proteomes" id="UP000053647"/>
    </source>
</evidence>
<protein>
    <submittedName>
        <fullName evidence="1">Uncharacterized protein</fullName>
    </submittedName>
</protein>
<reference evidence="1 2" key="1">
    <citation type="submission" date="2014-06" db="EMBL/GenBank/DDBJ databases">
        <authorList>
            <consortium name="DOE Joint Genome Institute"/>
            <person name="Kuo A."/>
            <person name="Kohler A."/>
            <person name="Nagy L.G."/>
            <person name="Floudas D."/>
            <person name="Copeland A."/>
            <person name="Barry K.W."/>
            <person name="Cichocki N."/>
            <person name="Veneault-Fourrey C."/>
            <person name="LaButti K."/>
            <person name="Lindquist E.A."/>
            <person name="Lipzen A."/>
            <person name="Lundell T."/>
            <person name="Morin E."/>
            <person name="Murat C."/>
            <person name="Sun H."/>
            <person name="Tunlid A."/>
            <person name="Henrissat B."/>
            <person name="Grigoriev I.V."/>
            <person name="Hibbett D.S."/>
            <person name="Martin F."/>
            <person name="Nordberg H.P."/>
            <person name="Cantor M.N."/>
            <person name="Hua S.X."/>
        </authorList>
    </citation>
    <scope>NUCLEOTIDE SEQUENCE [LARGE SCALE GENOMIC DNA]</scope>
    <source>
        <strain evidence="1 2">ATCC 200175</strain>
    </source>
</reference>
<gene>
    <name evidence="1" type="ORF">PAXINDRAFT_87927</name>
</gene>
<accession>A0A0C9T0G8</accession>
<proteinExistence type="predicted"/>
<reference evidence="2" key="2">
    <citation type="submission" date="2015-01" db="EMBL/GenBank/DDBJ databases">
        <title>Evolutionary Origins and Diversification of the Mycorrhizal Mutualists.</title>
        <authorList>
            <consortium name="DOE Joint Genome Institute"/>
            <consortium name="Mycorrhizal Genomics Consortium"/>
            <person name="Kohler A."/>
            <person name="Kuo A."/>
            <person name="Nagy L.G."/>
            <person name="Floudas D."/>
            <person name="Copeland A."/>
            <person name="Barry K.W."/>
            <person name="Cichocki N."/>
            <person name="Veneault-Fourrey C."/>
            <person name="LaButti K."/>
            <person name="Lindquist E.A."/>
            <person name="Lipzen A."/>
            <person name="Lundell T."/>
            <person name="Morin E."/>
            <person name="Murat C."/>
            <person name="Riley R."/>
            <person name="Ohm R."/>
            <person name="Sun H."/>
            <person name="Tunlid A."/>
            <person name="Henrissat B."/>
            <person name="Grigoriev I.V."/>
            <person name="Hibbett D.S."/>
            <person name="Martin F."/>
        </authorList>
    </citation>
    <scope>NUCLEOTIDE SEQUENCE [LARGE SCALE GENOMIC DNA]</scope>
    <source>
        <strain evidence="2">ATCC 200175</strain>
    </source>
</reference>
<evidence type="ECO:0000313" key="1">
    <source>
        <dbReference type="EMBL" id="KIJ09115.1"/>
    </source>
</evidence>
<dbReference type="InterPro" id="IPR006616">
    <property type="entry name" value="DM9_repeat"/>
</dbReference>
<sequence length="147" mass="16487">MAKDGNRITISDDSLSPYVEQFLVPPCYNSEGHPVFFGSAHLDEEVRPCKVTLWGHKLFCSIWVDGSEEVLHEGPFTILPFTEEMELVPAEFGRLPPGRSPVVGGHDYECRPLYHALVSIEPSGPRVPGMAANHMVRVDSFDRYPLY</sequence>